<dbReference type="EMBL" id="CAJVPU010042158">
    <property type="protein sequence ID" value="CAG8742979.1"/>
    <property type="molecule type" value="Genomic_DNA"/>
</dbReference>
<proteinExistence type="predicted"/>
<comment type="caution">
    <text evidence="1">The sequence shown here is derived from an EMBL/GenBank/DDBJ whole genome shotgun (WGS) entry which is preliminary data.</text>
</comment>
<evidence type="ECO:0000313" key="2">
    <source>
        <dbReference type="Proteomes" id="UP000789702"/>
    </source>
</evidence>
<name>A0ACA9QAE6_9GLOM</name>
<sequence>ALQSLSVALQSGQLGPLLTQLGLDPSAGSGVEAFLRAIQDQVSRQRRNNPEEDNADDQSGDRMDED</sequence>
<feature type="non-terminal residue" evidence="1">
    <location>
        <position position="1"/>
    </location>
</feature>
<evidence type="ECO:0000313" key="1">
    <source>
        <dbReference type="EMBL" id="CAG8742979.1"/>
    </source>
</evidence>
<protein>
    <submittedName>
        <fullName evidence="1">16697_t:CDS:1</fullName>
    </submittedName>
</protein>
<organism evidence="1 2">
    <name type="scientific">Dentiscutata heterogama</name>
    <dbReference type="NCBI Taxonomy" id="1316150"/>
    <lineage>
        <taxon>Eukaryota</taxon>
        <taxon>Fungi</taxon>
        <taxon>Fungi incertae sedis</taxon>
        <taxon>Mucoromycota</taxon>
        <taxon>Glomeromycotina</taxon>
        <taxon>Glomeromycetes</taxon>
        <taxon>Diversisporales</taxon>
        <taxon>Gigasporaceae</taxon>
        <taxon>Dentiscutata</taxon>
    </lineage>
</organism>
<gene>
    <name evidence="1" type="ORF">DHETER_LOCUS14166</name>
</gene>
<dbReference type="Proteomes" id="UP000789702">
    <property type="component" value="Unassembled WGS sequence"/>
</dbReference>
<keyword evidence="2" id="KW-1185">Reference proteome</keyword>
<accession>A0ACA9QAE6</accession>
<reference evidence="1" key="1">
    <citation type="submission" date="2021-06" db="EMBL/GenBank/DDBJ databases">
        <authorList>
            <person name="Kallberg Y."/>
            <person name="Tangrot J."/>
            <person name="Rosling A."/>
        </authorList>
    </citation>
    <scope>NUCLEOTIDE SEQUENCE</scope>
    <source>
        <strain evidence="1">IL203A</strain>
    </source>
</reference>